<dbReference type="Proteomes" id="UP000316252">
    <property type="component" value="Unassembled WGS sequence"/>
</dbReference>
<organism evidence="1 2">
    <name type="scientific">Schumannella soli</name>
    <dbReference type="NCBI Taxonomy" id="2590779"/>
    <lineage>
        <taxon>Bacteria</taxon>
        <taxon>Bacillati</taxon>
        <taxon>Actinomycetota</taxon>
        <taxon>Actinomycetes</taxon>
        <taxon>Micrococcales</taxon>
        <taxon>Microbacteriaceae</taxon>
        <taxon>Schumannella</taxon>
    </lineage>
</organism>
<proteinExistence type="predicted"/>
<keyword evidence="2" id="KW-1185">Reference proteome</keyword>
<evidence type="ECO:0000313" key="1">
    <source>
        <dbReference type="EMBL" id="TPW78081.1"/>
    </source>
</evidence>
<protein>
    <submittedName>
        <fullName evidence="1">Uncharacterized protein</fullName>
    </submittedName>
</protein>
<name>A0A506XZ82_9MICO</name>
<accession>A0A506XZ82</accession>
<dbReference type="EMBL" id="VHQG01000001">
    <property type="protein sequence ID" value="TPW78081.1"/>
    <property type="molecule type" value="Genomic_DNA"/>
</dbReference>
<sequence length="78" mass="8327">MLRSDAAGVKAESDITRALRDGGGFVELELLNDQTASVLVTSRSEIVVTDIHIDDDQGGDTAATSSRGTSIDMLDWEM</sequence>
<reference evidence="1 2" key="1">
    <citation type="submission" date="2019-06" db="EMBL/GenBank/DDBJ databases">
        <authorList>
            <person name="Li F."/>
        </authorList>
    </citation>
    <scope>NUCLEOTIDE SEQUENCE [LARGE SCALE GENOMIC DNA]</scope>
    <source>
        <strain evidence="1 2">10F1D-1</strain>
    </source>
</reference>
<evidence type="ECO:0000313" key="2">
    <source>
        <dbReference type="Proteomes" id="UP000316252"/>
    </source>
</evidence>
<gene>
    <name evidence="1" type="ORF">FJ657_05495</name>
</gene>
<dbReference type="AlphaFoldDB" id="A0A506XZ82"/>
<dbReference type="RefSeq" id="WP_141162605.1">
    <property type="nucleotide sequence ID" value="NZ_VHQG01000001.1"/>
</dbReference>
<comment type="caution">
    <text evidence="1">The sequence shown here is derived from an EMBL/GenBank/DDBJ whole genome shotgun (WGS) entry which is preliminary data.</text>
</comment>